<accession>A0ABU2HZK4</accession>
<evidence type="ECO:0000313" key="6">
    <source>
        <dbReference type="Proteomes" id="UP001269144"/>
    </source>
</evidence>
<dbReference type="InterPro" id="IPR036388">
    <property type="entry name" value="WH-like_DNA-bd_sf"/>
</dbReference>
<dbReference type="Proteomes" id="UP001269144">
    <property type="component" value="Unassembled WGS sequence"/>
</dbReference>
<dbReference type="RefSeq" id="WP_311163018.1">
    <property type="nucleotide sequence ID" value="NZ_JAVQLW010000006.1"/>
</dbReference>
<dbReference type="PANTHER" id="PTHR24567:SF26">
    <property type="entry name" value="REGULATORY PROTEIN YEIL"/>
    <property type="match status" value="1"/>
</dbReference>
<dbReference type="InterPro" id="IPR012318">
    <property type="entry name" value="HTH_CRP"/>
</dbReference>
<proteinExistence type="predicted"/>
<keyword evidence="6" id="KW-1185">Reference proteome</keyword>
<dbReference type="Gene3D" id="1.10.10.10">
    <property type="entry name" value="Winged helix-like DNA-binding domain superfamily/Winged helix DNA-binding domain"/>
    <property type="match status" value="1"/>
</dbReference>
<keyword evidence="2" id="KW-0238">DNA-binding</keyword>
<keyword evidence="1" id="KW-0805">Transcription regulation</keyword>
<dbReference type="EMBL" id="JAVQLW010000006">
    <property type="protein sequence ID" value="MDS9470192.1"/>
    <property type="molecule type" value="Genomic_DNA"/>
</dbReference>
<gene>
    <name evidence="5" type="ORF">RGQ15_21830</name>
</gene>
<evidence type="ECO:0000256" key="3">
    <source>
        <dbReference type="ARBA" id="ARBA00023163"/>
    </source>
</evidence>
<organism evidence="5 6">
    <name type="scientific">Paracoccus aurantius</name>
    <dbReference type="NCBI Taxonomy" id="3073814"/>
    <lineage>
        <taxon>Bacteria</taxon>
        <taxon>Pseudomonadati</taxon>
        <taxon>Pseudomonadota</taxon>
        <taxon>Alphaproteobacteria</taxon>
        <taxon>Rhodobacterales</taxon>
        <taxon>Paracoccaceae</taxon>
        <taxon>Paracoccus</taxon>
    </lineage>
</organism>
<dbReference type="SMART" id="SM00100">
    <property type="entry name" value="cNMP"/>
    <property type="match status" value="1"/>
</dbReference>
<dbReference type="Pfam" id="PF00027">
    <property type="entry name" value="cNMP_binding"/>
    <property type="match status" value="1"/>
</dbReference>
<dbReference type="InterPro" id="IPR036390">
    <property type="entry name" value="WH_DNA-bd_sf"/>
</dbReference>
<dbReference type="InterPro" id="IPR014710">
    <property type="entry name" value="RmlC-like_jellyroll"/>
</dbReference>
<dbReference type="PROSITE" id="PS50042">
    <property type="entry name" value="CNMP_BINDING_3"/>
    <property type="match status" value="1"/>
</dbReference>
<dbReference type="Gene3D" id="2.60.120.10">
    <property type="entry name" value="Jelly Rolls"/>
    <property type="match status" value="1"/>
</dbReference>
<evidence type="ECO:0000256" key="1">
    <source>
        <dbReference type="ARBA" id="ARBA00023015"/>
    </source>
</evidence>
<evidence type="ECO:0000256" key="2">
    <source>
        <dbReference type="ARBA" id="ARBA00023125"/>
    </source>
</evidence>
<evidence type="ECO:0000259" key="4">
    <source>
        <dbReference type="PROSITE" id="PS50042"/>
    </source>
</evidence>
<sequence>MSKITPMGWLAAMPADFQSEVMKRAERRRAEAGQPVYLLGEEARGLYGLLSGTVEVSILSTVGGHGLIYLARRGWWFGALEIFTTRPRRFHIQARTGCDLLFVPAAQVREICGLAPDYWEPFARLMCGNYEAMADAVAMMRDASPDRRVSTALLILYHRQAEPTPVIEATQPDIASIANVSLRSAASALAKLDEDGLIRRGYGTVQILDPVRLSRNAERHVE</sequence>
<evidence type="ECO:0000313" key="5">
    <source>
        <dbReference type="EMBL" id="MDS9470192.1"/>
    </source>
</evidence>
<dbReference type="CDD" id="cd00038">
    <property type="entry name" value="CAP_ED"/>
    <property type="match status" value="1"/>
</dbReference>
<dbReference type="Pfam" id="PF13545">
    <property type="entry name" value="HTH_Crp_2"/>
    <property type="match status" value="1"/>
</dbReference>
<dbReference type="InterPro" id="IPR018490">
    <property type="entry name" value="cNMP-bd_dom_sf"/>
</dbReference>
<keyword evidence="3" id="KW-0804">Transcription</keyword>
<protein>
    <submittedName>
        <fullName evidence="5">Crp/Fnr family transcriptional regulator</fullName>
    </submittedName>
</protein>
<dbReference type="SUPFAM" id="SSF51206">
    <property type="entry name" value="cAMP-binding domain-like"/>
    <property type="match status" value="1"/>
</dbReference>
<dbReference type="SUPFAM" id="SSF46785">
    <property type="entry name" value="Winged helix' DNA-binding domain"/>
    <property type="match status" value="1"/>
</dbReference>
<dbReference type="PANTHER" id="PTHR24567">
    <property type="entry name" value="CRP FAMILY TRANSCRIPTIONAL REGULATORY PROTEIN"/>
    <property type="match status" value="1"/>
</dbReference>
<comment type="caution">
    <text evidence="5">The sequence shown here is derived from an EMBL/GenBank/DDBJ whole genome shotgun (WGS) entry which is preliminary data.</text>
</comment>
<feature type="domain" description="Cyclic nucleotide-binding" evidence="4">
    <location>
        <begin position="9"/>
        <end position="111"/>
    </location>
</feature>
<name>A0ABU2HZK4_9RHOB</name>
<reference evidence="6" key="1">
    <citation type="submission" date="2023-07" db="EMBL/GenBank/DDBJ databases">
        <title>Paracoccus sp. MBLB3053 whole genome sequence.</title>
        <authorList>
            <person name="Hwang C.Y."/>
            <person name="Cho E.-S."/>
            <person name="Seo M.-J."/>
        </authorList>
    </citation>
    <scope>NUCLEOTIDE SEQUENCE [LARGE SCALE GENOMIC DNA]</scope>
    <source>
        <strain evidence="6">MBLB3053</strain>
    </source>
</reference>
<dbReference type="InterPro" id="IPR000595">
    <property type="entry name" value="cNMP-bd_dom"/>
</dbReference>
<dbReference type="InterPro" id="IPR050397">
    <property type="entry name" value="Env_Response_Regulators"/>
</dbReference>